<feature type="region of interest" description="Disordered" evidence="1">
    <location>
        <begin position="1"/>
        <end position="23"/>
    </location>
</feature>
<accession>A0A1E7ESY8</accession>
<sequence length="282" mass="31506">MRPKALIKQNGPSPSSDQSIPHPHTNALKKAVLLVHPYIDYPPPLDQEDSNTNTNSNTTCRRSNYCFMSASDSAPLVAAILNDRTVAGLIQENNELKSRENERLLVQITGTNGTPVHYEGSFKHAERYSYDDDRDDRDSWYIYLGFDKGSSDNLTTDGFPLSSLAGIKIRLGGVDVQRFNIDGLIIHLYDGLYDEETRTEDIHIHVPNGSGPVEYVHGYIGPLPLGWQQKHVPQHAGDDMLLTDLLERVADENNDLTPQTLIIKGLTFYENAIPGIMSFTKK</sequence>
<proteinExistence type="predicted"/>
<keyword evidence="3" id="KW-1185">Reference proteome</keyword>
<evidence type="ECO:0000313" key="3">
    <source>
        <dbReference type="Proteomes" id="UP000095751"/>
    </source>
</evidence>
<organism evidence="2 3">
    <name type="scientific">Fragilariopsis cylindrus CCMP1102</name>
    <dbReference type="NCBI Taxonomy" id="635003"/>
    <lineage>
        <taxon>Eukaryota</taxon>
        <taxon>Sar</taxon>
        <taxon>Stramenopiles</taxon>
        <taxon>Ochrophyta</taxon>
        <taxon>Bacillariophyta</taxon>
        <taxon>Bacillariophyceae</taxon>
        <taxon>Bacillariophycidae</taxon>
        <taxon>Bacillariales</taxon>
        <taxon>Bacillariaceae</taxon>
        <taxon>Fragilariopsis</taxon>
    </lineage>
</organism>
<dbReference type="AlphaFoldDB" id="A0A1E7ESY8"/>
<dbReference type="OrthoDB" id="54947at2759"/>
<dbReference type="EMBL" id="KV784377">
    <property type="protein sequence ID" value="OEU09128.1"/>
    <property type="molecule type" value="Genomic_DNA"/>
</dbReference>
<evidence type="ECO:0000256" key="1">
    <source>
        <dbReference type="SAM" id="MobiDB-lite"/>
    </source>
</evidence>
<protein>
    <submittedName>
        <fullName evidence="2">Uncharacterized protein</fullName>
    </submittedName>
</protein>
<gene>
    <name evidence="2" type="ORF">FRACYDRAFT_249041</name>
</gene>
<name>A0A1E7ESY8_9STRA</name>
<reference evidence="2 3" key="1">
    <citation type="submission" date="2016-09" db="EMBL/GenBank/DDBJ databases">
        <title>Extensive genetic diversity and differential bi-allelic expression allows diatom success in the polar Southern Ocean.</title>
        <authorList>
            <consortium name="DOE Joint Genome Institute"/>
            <person name="Mock T."/>
            <person name="Otillar R.P."/>
            <person name="Strauss J."/>
            <person name="Dupont C."/>
            <person name="Frickenhaus S."/>
            <person name="Maumus F."/>
            <person name="Mcmullan M."/>
            <person name="Sanges R."/>
            <person name="Schmutz J."/>
            <person name="Toseland A."/>
            <person name="Valas R."/>
            <person name="Veluchamy A."/>
            <person name="Ward B.J."/>
            <person name="Allen A."/>
            <person name="Barry K."/>
            <person name="Falciatore A."/>
            <person name="Ferrante M."/>
            <person name="Fortunato A.E."/>
            <person name="Gloeckner G."/>
            <person name="Gruber A."/>
            <person name="Hipkin R."/>
            <person name="Janech M."/>
            <person name="Kroth P."/>
            <person name="Leese F."/>
            <person name="Lindquist E."/>
            <person name="Lyon B.R."/>
            <person name="Martin J."/>
            <person name="Mayer C."/>
            <person name="Parker M."/>
            <person name="Quesneville H."/>
            <person name="Raymond J."/>
            <person name="Uhlig C."/>
            <person name="Valentin K.U."/>
            <person name="Worden A.Z."/>
            <person name="Armbrust E.V."/>
            <person name="Bowler C."/>
            <person name="Green B."/>
            <person name="Moulton V."/>
            <person name="Van Oosterhout C."/>
            <person name="Grigoriev I."/>
        </authorList>
    </citation>
    <scope>NUCLEOTIDE SEQUENCE [LARGE SCALE GENOMIC DNA]</scope>
    <source>
        <strain evidence="2 3">CCMP1102</strain>
    </source>
</reference>
<dbReference type="KEGG" id="fcy:FRACYDRAFT_249041"/>
<evidence type="ECO:0000313" key="2">
    <source>
        <dbReference type="EMBL" id="OEU09128.1"/>
    </source>
</evidence>
<feature type="compositionally biased region" description="Polar residues" evidence="1">
    <location>
        <begin position="10"/>
        <end position="19"/>
    </location>
</feature>
<dbReference type="InParanoid" id="A0A1E7ESY8"/>
<dbReference type="Proteomes" id="UP000095751">
    <property type="component" value="Unassembled WGS sequence"/>
</dbReference>